<dbReference type="Gene3D" id="2.40.170.20">
    <property type="entry name" value="TonB-dependent receptor, beta-barrel domain"/>
    <property type="match status" value="1"/>
</dbReference>
<keyword evidence="3 7" id="KW-1134">Transmembrane beta strand</keyword>
<comment type="caution">
    <text evidence="10">The sequence shown here is derived from an EMBL/GenBank/DDBJ whole genome shotgun (WGS) entry which is preliminary data.</text>
</comment>
<keyword evidence="4 7" id="KW-0812">Transmembrane</keyword>
<dbReference type="InterPro" id="IPR036942">
    <property type="entry name" value="Beta-barrel_TonB_sf"/>
</dbReference>
<dbReference type="Pfam" id="PF07715">
    <property type="entry name" value="Plug"/>
    <property type="match status" value="1"/>
</dbReference>
<evidence type="ECO:0000256" key="4">
    <source>
        <dbReference type="ARBA" id="ARBA00022692"/>
    </source>
</evidence>
<evidence type="ECO:0000256" key="5">
    <source>
        <dbReference type="ARBA" id="ARBA00023136"/>
    </source>
</evidence>
<evidence type="ECO:0000256" key="7">
    <source>
        <dbReference type="PROSITE-ProRule" id="PRU01360"/>
    </source>
</evidence>
<comment type="subcellular location">
    <subcellularLocation>
        <location evidence="1 7">Cell outer membrane</location>
        <topology evidence="1 7">Multi-pass membrane protein</topology>
    </subcellularLocation>
</comment>
<accession>A0A2M8S046</accession>
<dbReference type="GO" id="GO:0009279">
    <property type="term" value="C:cell outer membrane"/>
    <property type="evidence" value="ECO:0007669"/>
    <property type="project" value="UniProtKB-SubCell"/>
</dbReference>
<dbReference type="Gene3D" id="2.170.130.10">
    <property type="entry name" value="TonB-dependent receptor, plug domain"/>
    <property type="match status" value="1"/>
</dbReference>
<comment type="similarity">
    <text evidence="7">Belongs to the TonB-dependent receptor family.</text>
</comment>
<keyword evidence="11" id="KW-1185">Reference proteome</keyword>
<evidence type="ECO:0000256" key="2">
    <source>
        <dbReference type="ARBA" id="ARBA00022448"/>
    </source>
</evidence>
<name>A0A2M8S046_9PAST</name>
<dbReference type="InterPro" id="IPR012910">
    <property type="entry name" value="Plug_dom"/>
</dbReference>
<reference evidence="10 11" key="1">
    <citation type="submission" date="2017-11" db="EMBL/GenBank/DDBJ databases">
        <title>Reclassification of Bisgaard taxon 7 as Conservatibacter flavescens gen. nov., sp. nov.</title>
        <authorList>
            <person name="Christensen H."/>
        </authorList>
    </citation>
    <scope>NUCLEOTIDE SEQUENCE [LARGE SCALE GENOMIC DNA]</scope>
    <source>
        <strain evidence="10 11">7_4</strain>
    </source>
</reference>
<evidence type="ECO:0000256" key="3">
    <source>
        <dbReference type="ARBA" id="ARBA00022452"/>
    </source>
</evidence>
<feature type="chain" id="PRO_5014889554" evidence="8">
    <location>
        <begin position="23"/>
        <end position="782"/>
    </location>
</feature>
<gene>
    <name evidence="10" type="ORF">CVP05_10905</name>
</gene>
<dbReference type="EMBL" id="PHHA01000028">
    <property type="protein sequence ID" value="PJG84522.1"/>
    <property type="molecule type" value="Genomic_DNA"/>
</dbReference>
<dbReference type="OrthoDB" id="9766643at2"/>
<keyword evidence="6 7" id="KW-0998">Cell outer membrane</keyword>
<dbReference type="SUPFAM" id="SSF56935">
    <property type="entry name" value="Porins"/>
    <property type="match status" value="1"/>
</dbReference>
<dbReference type="AlphaFoldDB" id="A0A2M8S046"/>
<proteinExistence type="inferred from homology"/>
<dbReference type="PROSITE" id="PS52016">
    <property type="entry name" value="TONB_DEPENDENT_REC_3"/>
    <property type="match status" value="1"/>
</dbReference>
<dbReference type="Proteomes" id="UP000229329">
    <property type="component" value="Unassembled WGS sequence"/>
</dbReference>
<evidence type="ECO:0000313" key="11">
    <source>
        <dbReference type="Proteomes" id="UP000229329"/>
    </source>
</evidence>
<keyword evidence="10" id="KW-0675">Receptor</keyword>
<organism evidence="10 11">
    <name type="scientific">Conservatibacter flavescens</name>
    <dbReference type="NCBI Taxonomy" id="28161"/>
    <lineage>
        <taxon>Bacteria</taxon>
        <taxon>Pseudomonadati</taxon>
        <taxon>Pseudomonadota</taxon>
        <taxon>Gammaproteobacteria</taxon>
        <taxon>Pasteurellales</taxon>
        <taxon>Pasteurellaceae</taxon>
        <taxon>Conservatibacter</taxon>
    </lineage>
</organism>
<evidence type="ECO:0000256" key="6">
    <source>
        <dbReference type="ARBA" id="ARBA00023237"/>
    </source>
</evidence>
<feature type="domain" description="TonB-dependent receptor plug" evidence="9">
    <location>
        <begin position="47"/>
        <end position="175"/>
    </location>
</feature>
<evidence type="ECO:0000259" key="9">
    <source>
        <dbReference type="Pfam" id="PF07715"/>
    </source>
</evidence>
<keyword evidence="5 7" id="KW-0472">Membrane</keyword>
<sequence>MTYKLNKITILLCASCSSWAMAQEQMDTMQSSANTLHEIVVYAEQNASLSSAQTVSQKDMSVAPATNNNISDYLKLNPHVRFVNSDENTMLRGEIKPAEISINGAEASQTSYFVDNVNMNNDLGIGADLFDGVMATIPRADYGQAYFFDTNLLSSVTVYDSNISASLGGFSGGAVVAKTKQYGGEDHVQLRYRTTRAAWAKFHVAEGDRAKFEEVLPNGMNADFQPKYNKHFVSLSAEKGISDNLGVVFGISRRGANIQQNRLISPDGQMGKRNHTRRSDNGLVNFSWTPNEQHRIEWGLRYSNYRESKFYATNLHSDIHDYHQAFGTTLAWVNGLPAGILTTTLAYDDFRDKRKSASTYMKTIIDSQGLEYSQGGMGNSTLNQKNWHISAEYALNPFSWGDWTHSISLGGIYQFTQYAFNRAQDAHSELYMDSGFGLIPLDQHSVRKGTVKAKYQNIAFYAEDLMKWAQLEFRPGIRIERDDYLRNTNIAPRFAMRWQFLEDSALNFGLNRYYGRSFASMKLAEQIFQLDGHDTFRYQDVKRFKTPHADELTIGIEQGLGNVMMKFNYIHRQNKNRIVLHESENALTGEKERYYKKGKDYHADIYTLAFHNIEPWELGLTQWQTTLAFDWLRMKGLDFGRGYNADSQVILDGKWTSYGDMMKKVNNHREEWVARLGIHMAIPAYHVSWTNNVFVKAPIKGIEHYDDLNSIPLYRRYDYGTHTQWDSSIRWQPMIHDKHSVYVKLDILNVLNKTRKGMTSKGEDYGFYTAGREFWLELGYEF</sequence>
<keyword evidence="2 7" id="KW-0813">Transport</keyword>
<evidence type="ECO:0000256" key="8">
    <source>
        <dbReference type="SAM" id="SignalP"/>
    </source>
</evidence>
<protein>
    <submittedName>
        <fullName evidence="10">TonB-dependent receptor</fullName>
    </submittedName>
</protein>
<evidence type="ECO:0000313" key="10">
    <source>
        <dbReference type="EMBL" id="PJG84522.1"/>
    </source>
</evidence>
<feature type="signal peptide" evidence="8">
    <location>
        <begin position="1"/>
        <end position="22"/>
    </location>
</feature>
<evidence type="ECO:0000256" key="1">
    <source>
        <dbReference type="ARBA" id="ARBA00004571"/>
    </source>
</evidence>
<dbReference type="InterPro" id="IPR039426">
    <property type="entry name" value="TonB-dep_rcpt-like"/>
</dbReference>
<keyword evidence="8" id="KW-0732">Signal</keyword>
<dbReference type="RefSeq" id="WP_100289600.1">
    <property type="nucleotide sequence ID" value="NZ_PHHA01000028.1"/>
</dbReference>
<dbReference type="InterPro" id="IPR037066">
    <property type="entry name" value="Plug_dom_sf"/>
</dbReference>